<dbReference type="PRINTS" id="PR00081">
    <property type="entry name" value="GDHRDH"/>
</dbReference>
<dbReference type="PRINTS" id="PR00080">
    <property type="entry name" value="SDRFAMILY"/>
</dbReference>
<dbReference type="InterPro" id="IPR020904">
    <property type="entry name" value="Sc_DH/Rdtase_CS"/>
</dbReference>
<protein>
    <submittedName>
        <fullName evidence="4">Short-subunit dehydrogenase</fullName>
    </submittedName>
</protein>
<dbReference type="InterPro" id="IPR002347">
    <property type="entry name" value="SDR_fam"/>
</dbReference>
<sequence length="290" mass="31982">MSKKTIVITGCSSGFGRATAITLARRGWHVFATIRKQSDKESLLEEALGYGCQQNLTPLFCDISDAQQIQQLAQQVKEALQQAHGTDDIPPLDALLNNAGTAYAAPLELLPIDDFHAQLDLNVTAHLAVTQALLPMIKAARGTIIFVSSISGLFVGPITSAYSVSKYAIEALGDGLRLELAPFGVRVSLIEPASSPTNIWNTSMQRSQWLNEHRNGPYKPLLTFMEKMALDSSKKGFPIRVFTDTVIRILESSRPKARYVIPRSALAIVTLRRVLPDTLWDSLVRKVLRW</sequence>
<dbReference type="Gene3D" id="3.40.50.720">
    <property type="entry name" value="NAD(P)-binding Rossmann-like Domain"/>
    <property type="match status" value="1"/>
</dbReference>
<dbReference type="PROSITE" id="PS00061">
    <property type="entry name" value="ADH_SHORT"/>
    <property type="match status" value="1"/>
</dbReference>
<organism evidence="4 5">
    <name type="scientific">Thermosporothrix hazakensis</name>
    <dbReference type="NCBI Taxonomy" id="644383"/>
    <lineage>
        <taxon>Bacteria</taxon>
        <taxon>Bacillati</taxon>
        <taxon>Chloroflexota</taxon>
        <taxon>Ktedonobacteria</taxon>
        <taxon>Ktedonobacterales</taxon>
        <taxon>Thermosporotrichaceae</taxon>
        <taxon>Thermosporothrix</taxon>
    </lineage>
</organism>
<gene>
    <name evidence="4" type="ORF">EI42_04844</name>
</gene>
<dbReference type="RefSeq" id="WP_111325145.1">
    <property type="nucleotide sequence ID" value="NZ_BIFX01000001.1"/>
</dbReference>
<accession>A0A326U9N6</accession>
<dbReference type="InterPro" id="IPR057326">
    <property type="entry name" value="KR_dom"/>
</dbReference>
<dbReference type="GO" id="GO:0016491">
    <property type="term" value="F:oxidoreductase activity"/>
    <property type="evidence" value="ECO:0007669"/>
    <property type="project" value="TreeGrafter"/>
</dbReference>
<dbReference type="GO" id="GO:0008202">
    <property type="term" value="P:steroid metabolic process"/>
    <property type="evidence" value="ECO:0007669"/>
    <property type="project" value="TreeGrafter"/>
</dbReference>
<evidence type="ECO:0000313" key="5">
    <source>
        <dbReference type="Proteomes" id="UP000248806"/>
    </source>
</evidence>
<dbReference type="Proteomes" id="UP000248806">
    <property type="component" value="Unassembled WGS sequence"/>
</dbReference>
<keyword evidence="5" id="KW-1185">Reference proteome</keyword>
<dbReference type="AlphaFoldDB" id="A0A326U9N6"/>
<dbReference type="PANTHER" id="PTHR43313:SF1">
    <property type="entry name" value="3BETA-HYDROXYSTEROID DEHYDROGENASE DHS-16"/>
    <property type="match status" value="1"/>
</dbReference>
<dbReference type="SMART" id="SM00822">
    <property type="entry name" value="PKS_KR"/>
    <property type="match status" value="1"/>
</dbReference>
<dbReference type="PANTHER" id="PTHR43313">
    <property type="entry name" value="SHORT-CHAIN DEHYDROGENASE/REDUCTASE FAMILY 9C"/>
    <property type="match status" value="1"/>
</dbReference>
<evidence type="ECO:0000256" key="1">
    <source>
        <dbReference type="ARBA" id="ARBA00006484"/>
    </source>
</evidence>
<dbReference type="EMBL" id="QKUF01000024">
    <property type="protein sequence ID" value="PZW23919.1"/>
    <property type="molecule type" value="Genomic_DNA"/>
</dbReference>
<evidence type="ECO:0000256" key="2">
    <source>
        <dbReference type="RuleBase" id="RU000363"/>
    </source>
</evidence>
<proteinExistence type="inferred from homology"/>
<comment type="caution">
    <text evidence="4">The sequence shown here is derived from an EMBL/GenBank/DDBJ whole genome shotgun (WGS) entry which is preliminary data.</text>
</comment>
<dbReference type="InterPro" id="IPR036291">
    <property type="entry name" value="NAD(P)-bd_dom_sf"/>
</dbReference>
<feature type="domain" description="Ketoreductase" evidence="3">
    <location>
        <begin position="4"/>
        <end position="193"/>
    </location>
</feature>
<comment type="similarity">
    <text evidence="1 2">Belongs to the short-chain dehydrogenases/reductases (SDR) family.</text>
</comment>
<reference evidence="4 5" key="1">
    <citation type="submission" date="2018-06" db="EMBL/GenBank/DDBJ databases">
        <title>Genomic Encyclopedia of Archaeal and Bacterial Type Strains, Phase II (KMG-II): from individual species to whole genera.</title>
        <authorList>
            <person name="Goeker M."/>
        </authorList>
    </citation>
    <scope>NUCLEOTIDE SEQUENCE [LARGE SCALE GENOMIC DNA]</scope>
    <source>
        <strain evidence="4 5">ATCC BAA-1881</strain>
    </source>
</reference>
<dbReference type="OrthoDB" id="9808814at2"/>
<dbReference type="SUPFAM" id="SSF51735">
    <property type="entry name" value="NAD(P)-binding Rossmann-fold domains"/>
    <property type="match status" value="1"/>
</dbReference>
<dbReference type="CDD" id="cd05374">
    <property type="entry name" value="17beta-HSD-like_SDR_c"/>
    <property type="match status" value="1"/>
</dbReference>
<evidence type="ECO:0000259" key="3">
    <source>
        <dbReference type="SMART" id="SM00822"/>
    </source>
</evidence>
<dbReference type="Pfam" id="PF00106">
    <property type="entry name" value="adh_short"/>
    <property type="match status" value="1"/>
</dbReference>
<name>A0A326U9N6_THEHA</name>
<evidence type="ECO:0000313" key="4">
    <source>
        <dbReference type="EMBL" id="PZW23919.1"/>
    </source>
</evidence>